<dbReference type="RefSeq" id="XP_033689457.1">
    <property type="nucleotide sequence ID" value="XM_033832666.1"/>
</dbReference>
<dbReference type="Proteomes" id="UP000800094">
    <property type="component" value="Unassembled WGS sequence"/>
</dbReference>
<protein>
    <submittedName>
        <fullName evidence="2">Uncharacterized protein</fullName>
    </submittedName>
</protein>
<feature type="compositionally biased region" description="Pro residues" evidence="1">
    <location>
        <begin position="117"/>
        <end position="127"/>
    </location>
</feature>
<evidence type="ECO:0000256" key="1">
    <source>
        <dbReference type="SAM" id="MobiDB-lite"/>
    </source>
</evidence>
<accession>A0A6A6IZ48</accession>
<name>A0A6A6IZ48_9PLEO</name>
<dbReference type="GeneID" id="54585996"/>
<organism evidence="2 3">
    <name type="scientific">Trematosphaeria pertusa</name>
    <dbReference type="NCBI Taxonomy" id="390896"/>
    <lineage>
        <taxon>Eukaryota</taxon>
        <taxon>Fungi</taxon>
        <taxon>Dikarya</taxon>
        <taxon>Ascomycota</taxon>
        <taxon>Pezizomycotina</taxon>
        <taxon>Dothideomycetes</taxon>
        <taxon>Pleosporomycetidae</taxon>
        <taxon>Pleosporales</taxon>
        <taxon>Massarineae</taxon>
        <taxon>Trematosphaeriaceae</taxon>
        <taxon>Trematosphaeria</taxon>
    </lineage>
</organism>
<reference evidence="2" key="1">
    <citation type="journal article" date="2020" name="Stud. Mycol.">
        <title>101 Dothideomycetes genomes: a test case for predicting lifestyles and emergence of pathogens.</title>
        <authorList>
            <person name="Haridas S."/>
            <person name="Albert R."/>
            <person name="Binder M."/>
            <person name="Bloem J."/>
            <person name="Labutti K."/>
            <person name="Salamov A."/>
            <person name="Andreopoulos B."/>
            <person name="Baker S."/>
            <person name="Barry K."/>
            <person name="Bills G."/>
            <person name="Bluhm B."/>
            <person name="Cannon C."/>
            <person name="Castanera R."/>
            <person name="Culley D."/>
            <person name="Daum C."/>
            <person name="Ezra D."/>
            <person name="Gonzalez J."/>
            <person name="Henrissat B."/>
            <person name="Kuo A."/>
            <person name="Liang C."/>
            <person name="Lipzen A."/>
            <person name="Lutzoni F."/>
            <person name="Magnuson J."/>
            <person name="Mondo S."/>
            <person name="Nolan M."/>
            <person name="Ohm R."/>
            <person name="Pangilinan J."/>
            <person name="Park H.-J."/>
            <person name="Ramirez L."/>
            <person name="Alfaro M."/>
            <person name="Sun H."/>
            <person name="Tritt A."/>
            <person name="Yoshinaga Y."/>
            <person name="Zwiers L.-H."/>
            <person name="Turgeon B."/>
            <person name="Goodwin S."/>
            <person name="Spatafora J."/>
            <person name="Crous P."/>
            <person name="Grigoriev I."/>
        </authorList>
    </citation>
    <scope>NUCLEOTIDE SEQUENCE</scope>
    <source>
        <strain evidence="2">CBS 122368</strain>
    </source>
</reference>
<feature type="compositionally biased region" description="Low complexity" evidence="1">
    <location>
        <begin position="39"/>
        <end position="52"/>
    </location>
</feature>
<feature type="compositionally biased region" description="Low complexity" evidence="1">
    <location>
        <begin position="96"/>
        <end position="116"/>
    </location>
</feature>
<feature type="region of interest" description="Disordered" evidence="1">
    <location>
        <begin position="1"/>
        <end position="130"/>
    </location>
</feature>
<keyword evidence="3" id="KW-1185">Reference proteome</keyword>
<evidence type="ECO:0000313" key="2">
    <source>
        <dbReference type="EMBL" id="KAF2254453.1"/>
    </source>
</evidence>
<proteinExistence type="predicted"/>
<gene>
    <name evidence="2" type="ORF">BU26DRAFT_559138</name>
</gene>
<dbReference type="AlphaFoldDB" id="A0A6A6IZ48"/>
<evidence type="ECO:0000313" key="3">
    <source>
        <dbReference type="Proteomes" id="UP000800094"/>
    </source>
</evidence>
<dbReference type="EMBL" id="ML987190">
    <property type="protein sequence ID" value="KAF2254453.1"/>
    <property type="molecule type" value="Genomic_DNA"/>
</dbReference>
<sequence>MEPLVQRLGDFSLGKPSKSEPSPPTSEVKPEMIQVTNAPPTSTSTSPSMPSSYGALYQAPQPRSLAPVNSPSATMKTDHLSIATVGARPSSSRAEPQAPVQAQLQPQPQSQLQAQLPPQPRPQPQPQPGTKVDLASLLFVKTYNDQPTCAFCHHELGTGHDLWAERHLFRRCGCLFCGSCIYMRAYPGCRFHPSTEKPKLLAYHACQQKPSCGADHGGVRKMVVYDSCAPSYSALVSILRLSVIVCLTMNLNHNGNLSSMGKRITGALPAHVYTSVEEEEKGMSDRWR</sequence>